<accession>A0AAV4DA53</accession>
<keyword evidence="1" id="KW-0812">Transmembrane</keyword>
<feature type="transmembrane region" description="Helical" evidence="1">
    <location>
        <begin position="128"/>
        <end position="149"/>
    </location>
</feature>
<dbReference type="InterPro" id="IPR011657">
    <property type="entry name" value="CNT_C_dom"/>
</dbReference>
<dbReference type="Pfam" id="PF07662">
    <property type="entry name" value="Nucleos_tra2_C"/>
    <property type="match status" value="1"/>
</dbReference>
<feature type="domain" description="Concentrative nucleoside transporter C-terminal" evidence="2">
    <location>
        <begin position="34"/>
        <end position="278"/>
    </location>
</feature>
<reference evidence="3 4" key="1">
    <citation type="journal article" date="2021" name="Elife">
        <title>Chloroplast acquisition without the gene transfer in kleptoplastic sea slugs, Plakobranchus ocellatus.</title>
        <authorList>
            <person name="Maeda T."/>
            <person name="Takahashi S."/>
            <person name="Yoshida T."/>
            <person name="Shimamura S."/>
            <person name="Takaki Y."/>
            <person name="Nagai Y."/>
            <person name="Toyoda A."/>
            <person name="Suzuki Y."/>
            <person name="Arimoto A."/>
            <person name="Ishii H."/>
            <person name="Satoh N."/>
            <person name="Nishiyama T."/>
            <person name="Hasebe M."/>
            <person name="Maruyama T."/>
            <person name="Minagawa J."/>
            <person name="Obokata J."/>
            <person name="Shigenobu S."/>
        </authorList>
    </citation>
    <scope>NUCLEOTIDE SEQUENCE [LARGE SCALE GENOMIC DNA]</scope>
</reference>
<evidence type="ECO:0000256" key="1">
    <source>
        <dbReference type="SAM" id="Phobius"/>
    </source>
</evidence>
<dbReference type="PANTHER" id="PTHR10590:SF4">
    <property type="entry name" value="SOLUTE CARRIER FAMILY 28 MEMBER 3"/>
    <property type="match status" value="1"/>
</dbReference>
<comment type="caution">
    <text evidence="3">The sequence shown here is derived from an EMBL/GenBank/DDBJ whole genome shotgun (WGS) entry which is preliminary data.</text>
</comment>
<keyword evidence="1" id="KW-0472">Membrane</keyword>
<organism evidence="3 4">
    <name type="scientific">Plakobranchus ocellatus</name>
    <dbReference type="NCBI Taxonomy" id="259542"/>
    <lineage>
        <taxon>Eukaryota</taxon>
        <taxon>Metazoa</taxon>
        <taxon>Spiralia</taxon>
        <taxon>Lophotrochozoa</taxon>
        <taxon>Mollusca</taxon>
        <taxon>Gastropoda</taxon>
        <taxon>Heterobranchia</taxon>
        <taxon>Euthyneura</taxon>
        <taxon>Panpulmonata</taxon>
        <taxon>Sacoglossa</taxon>
        <taxon>Placobranchoidea</taxon>
        <taxon>Plakobranchidae</taxon>
        <taxon>Plakobranchus</taxon>
    </lineage>
</organism>
<dbReference type="AlphaFoldDB" id="A0AAV4DA53"/>
<dbReference type="EMBL" id="BLXT01007646">
    <property type="protein sequence ID" value="GFO40912.1"/>
    <property type="molecule type" value="Genomic_DNA"/>
</dbReference>
<dbReference type="PANTHER" id="PTHR10590">
    <property type="entry name" value="SODIUM/NUCLEOSIDE COTRANSPORTER"/>
    <property type="match status" value="1"/>
</dbReference>
<evidence type="ECO:0000259" key="2">
    <source>
        <dbReference type="Pfam" id="PF07662"/>
    </source>
</evidence>
<name>A0AAV4DA53_9GAST</name>
<sequence>MSQSELAALMTCGFASVSGDVMAIFIASGAPTNHLLTAAIISAPAALAISKILMPETEQVDLVAQASIATAEFREKSRNALGAAADGALVAVALVVSTMTNMLAFVSILSLIDAIILWFGNRAGVQGLTFDVICGYVLFPLTFAMGAPYEDCSRVGSLIGIKMFATPVVGYARLGKIIDNRMILEDYIRSTNGTWHWEGPDVFLDDSNTTLVDGVMSERAEIIVTYAMCSFSAFIAIGICIGAMTSICPARKNEVTKLVGLAFFGGNVASFATGAVAGDEKIYWL</sequence>
<gene>
    <name evidence="3" type="ORF">PoB_006741700</name>
</gene>
<keyword evidence="4" id="KW-1185">Reference proteome</keyword>
<evidence type="ECO:0000313" key="3">
    <source>
        <dbReference type="EMBL" id="GFO40912.1"/>
    </source>
</evidence>
<protein>
    <submittedName>
        <fullName evidence="3">Solute carrier family 28 member 3-like</fullName>
    </submittedName>
</protein>
<feature type="transmembrane region" description="Helical" evidence="1">
    <location>
        <begin position="223"/>
        <end position="247"/>
    </location>
</feature>
<dbReference type="Proteomes" id="UP000735302">
    <property type="component" value="Unassembled WGS sequence"/>
</dbReference>
<proteinExistence type="predicted"/>
<dbReference type="GO" id="GO:0005886">
    <property type="term" value="C:plasma membrane"/>
    <property type="evidence" value="ECO:0007669"/>
    <property type="project" value="TreeGrafter"/>
</dbReference>
<evidence type="ECO:0000313" key="4">
    <source>
        <dbReference type="Proteomes" id="UP000735302"/>
    </source>
</evidence>
<dbReference type="InterPro" id="IPR008276">
    <property type="entry name" value="C_nuclsd_transpt"/>
</dbReference>
<keyword evidence="1" id="KW-1133">Transmembrane helix</keyword>
<feature type="transmembrane region" description="Helical" evidence="1">
    <location>
        <begin position="259"/>
        <end position="278"/>
    </location>
</feature>
<dbReference type="GO" id="GO:0005415">
    <property type="term" value="F:nucleoside:sodium symporter activity"/>
    <property type="evidence" value="ECO:0007669"/>
    <property type="project" value="TreeGrafter"/>
</dbReference>